<dbReference type="PANTHER" id="PTHR43201:SF5">
    <property type="entry name" value="MEDIUM-CHAIN ACYL-COA LIGASE ACSF2, MITOCHONDRIAL"/>
    <property type="match status" value="1"/>
</dbReference>
<dbReference type="Gene3D" id="3.30.300.30">
    <property type="match status" value="1"/>
</dbReference>
<gene>
    <name evidence="5" type="ORF">HF685_05620</name>
</gene>
<dbReference type="SUPFAM" id="SSF56801">
    <property type="entry name" value="Acetyl-CoA synthetase-like"/>
    <property type="match status" value="1"/>
</dbReference>
<evidence type="ECO:0000256" key="2">
    <source>
        <dbReference type="ARBA" id="ARBA00022598"/>
    </source>
</evidence>
<evidence type="ECO:0000313" key="6">
    <source>
        <dbReference type="Proteomes" id="UP000501600"/>
    </source>
</evidence>
<protein>
    <submittedName>
        <fullName evidence="5">AMP-binding protein</fullName>
    </submittedName>
</protein>
<dbReference type="EMBL" id="CP051217">
    <property type="protein sequence ID" value="QJB68823.1"/>
    <property type="molecule type" value="Genomic_DNA"/>
</dbReference>
<feature type="domain" description="AMP-dependent synthetase/ligase" evidence="3">
    <location>
        <begin position="15"/>
        <end position="378"/>
    </location>
</feature>
<dbReference type="RefSeq" id="WP_168818665.1">
    <property type="nucleotide sequence ID" value="NZ_CP051217.1"/>
</dbReference>
<proteinExistence type="inferred from homology"/>
<dbReference type="PANTHER" id="PTHR43201">
    <property type="entry name" value="ACYL-COA SYNTHETASE"/>
    <property type="match status" value="1"/>
</dbReference>
<keyword evidence="2" id="KW-0436">Ligase</keyword>
<dbReference type="GO" id="GO:0006631">
    <property type="term" value="P:fatty acid metabolic process"/>
    <property type="evidence" value="ECO:0007669"/>
    <property type="project" value="TreeGrafter"/>
</dbReference>
<dbReference type="PROSITE" id="PS00455">
    <property type="entry name" value="AMP_BINDING"/>
    <property type="match status" value="1"/>
</dbReference>
<dbReference type="InterPro" id="IPR042099">
    <property type="entry name" value="ANL_N_sf"/>
</dbReference>
<evidence type="ECO:0000256" key="1">
    <source>
        <dbReference type="ARBA" id="ARBA00006432"/>
    </source>
</evidence>
<organism evidence="5 6">
    <name type="scientific">Parasphingorhabdus halotolerans</name>
    <dbReference type="NCBI Taxonomy" id="2725558"/>
    <lineage>
        <taxon>Bacteria</taxon>
        <taxon>Pseudomonadati</taxon>
        <taxon>Pseudomonadota</taxon>
        <taxon>Alphaproteobacteria</taxon>
        <taxon>Sphingomonadales</taxon>
        <taxon>Sphingomonadaceae</taxon>
        <taxon>Parasphingorhabdus</taxon>
    </lineage>
</organism>
<dbReference type="Pfam" id="PF00501">
    <property type="entry name" value="AMP-binding"/>
    <property type="match status" value="1"/>
</dbReference>
<dbReference type="InterPro" id="IPR000873">
    <property type="entry name" value="AMP-dep_synth/lig_dom"/>
</dbReference>
<dbReference type="NCBIfam" id="NF005801">
    <property type="entry name" value="PRK07656.1"/>
    <property type="match status" value="1"/>
</dbReference>
<evidence type="ECO:0000259" key="3">
    <source>
        <dbReference type="Pfam" id="PF00501"/>
    </source>
</evidence>
<reference evidence="5 6" key="1">
    <citation type="submission" date="2020-04" db="EMBL/GenBank/DDBJ databases">
        <title>Genome sequence for Sphingorhabdus sp. strain M1.</title>
        <authorList>
            <person name="Park S.-J."/>
        </authorList>
    </citation>
    <scope>NUCLEOTIDE SEQUENCE [LARGE SCALE GENOMIC DNA]</scope>
    <source>
        <strain evidence="5 6">JK6</strain>
    </source>
</reference>
<dbReference type="Proteomes" id="UP000501600">
    <property type="component" value="Chromosome"/>
</dbReference>
<evidence type="ECO:0000259" key="4">
    <source>
        <dbReference type="Pfam" id="PF13193"/>
    </source>
</evidence>
<dbReference type="Pfam" id="PF13193">
    <property type="entry name" value="AMP-binding_C"/>
    <property type="match status" value="1"/>
</dbReference>
<dbReference type="KEGG" id="phao:HF685_05620"/>
<dbReference type="InterPro" id="IPR045851">
    <property type="entry name" value="AMP-bd_C_sf"/>
</dbReference>
<sequence>MSESTMPLTIPHVAEDAARKWGNAPALLENGDEWSFNKLWRRARECASAFIASGIDKGDRIAIWAPNSREWIVIALGALTAGAAIVPLNTRFKGREAGDILRRTKAKLLFTVDDFLDTDYPALIADEDLPELREIFLISKNLGTFLAQGQGTDDPTVNAALAQLSPDDISDIMFTSGTTGAPKGALSTHGRIVPMFQHWVEVMGLEAGERYLIVNPFFHSFGYKAGWVAALIAGAVIIPMPSFDIPAVIDRIEKDKVNFLPGAPTIYQSLLAAKADNDFDTSSLRGAATGAATVPPELIRRMRAELNLTDTVTAYGMTECSTITACRRGDDADLIAQSCGKAIPGLEVIIAGNSGEEVDRGETGEIWVRGYGVMLGYLDDPEATAEAIDKDGWLHTGDVGTMDKDGYVRITDRKKDMYISGGFNCYPAEIEKLLSEHPAVGIVAVVGIPDDRLGEVGKAFIVPRPGTQIDEADILTWAKENIANYKIPRTIILCESLPMNASGKILKTELRQRVAA</sequence>
<feature type="domain" description="AMP-binding enzyme C-terminal" evidence="4">
    <location>
        <begin position="429"/>
        <end position="504"/>
    </location>
</feature>
<dbReference type="GO" id="GO:0031956">
    <property type="term" value="F:medium-chain fatty acid-CoA ligase activity"/>
    <property type="evidence" value="ECO:0007669"/>
    <property type="project" value="TreeGrafter"/>
</dbReference>
<dbReference type="Gene3D" id="3.40.50.12780">
    <property type="entry name" value="N-terminal domain of ligase-like"/>
    <property type="match status" value="1"/>
</dbReference>
<dbReference type="AlphaFoldDB" id="A0A6H2DLG2"/>
<accession>A0A6H2DLG2</accession>
<dbReference type="InterPro" id="IPR025110">
    <property type="entry name" value="AMP-bd_C"/>
</dbReference>
<name>A0A6H2DLG2_9SPHN</name>
<dbReference type="InterPro" id="IPR020845">
    <property type="entry name" value="AMP-binding_CS"/>
</dbReference>
<keyword evidence="6" id="KW-1185">Reference proteome</keyword>
<comment type="similarity">
    <text evidence="1">Belongs to the ATP-dependent AMP-binding enzyme family.</text>
</comment>
<evidence type="ECO:0000313" key="5">
    <source>
        <dbReference type="EMBL" id="QJB68823.1"/>
    </source>
</evidence>